<keyword evidence="2 6" id="KW-0949">S-adenosyl-L-methionine</keyword>
<dbReference type="EMBL" id="CP003065">
    <property type="protein sequence ID" value="AEV69523.1"/>
    <property type="molecule type" value="Genomic_DNA"/>
</dbReference>
<keyword evidence="5 6" id="KW-0411">Iron-sulfur</keyword>
<dbReference type="KEGG" id="ccl:Clocl_2984"/>
<dbReference type="PROSITE" id="PS51918">
    <property type="entry name" value="RADICAL_SAM"/>
    <property type="match status" value="1"/>
</dbReference>
<evidence type="ECO:0000256" key="1">
    <source>
        <dbReference type="ARBA" id="ARBA00022485"/>
    </source>
</evidence>
<feature type="binding site" evidence="6">
    <location>
        <position position="96"/>
    </location>
    <ligand>
        <name>[4Fe-4S] cluster</name>
        <dbReference type="ChEBI" id="CHEBI:49883"/>
        <note>4Fe-4S-S-AdoMet</note>
    </ligand>
</feature>
<proteinExistence type="predicted"/>
<keyword evidence="1" id="KW-0004">4Fe-4S</keyword>
<evidence type="ECO:0000256" key="4">
    <source>
        <dbReference type="ARBA" id="ARBA00023004"/>
    </source>
</evidence>
<evidence type="ECO:0000313" key="8">
    <source>
        <dbReference type="EMBL" id="AEV69523.1"/>
    </source>
</evidence>
<dbReference type="GO" id="GO:0046872">
    <property type="term" value="F:metal ion binding"/>
    <property type="evidence" value="ECO:0007669"/>
    <property type="project" value="UniProtKB-KW"/>
</dbReference>
<dbReference type="OrthoDB" id="9778883at2"/>
<dbReference type="AlphaFoldDB" id="G8LU91"/>
<dbReference type="Gene3D" id="3.20.20.70">
    <property type="entry name" value="Aldolase class I"/>
    <property type="match status" value="1"/>
</dbReference>
<evidence type="ECO:0000256" key="2">
    <source>
        <dbReference type="ARBA" id="ARBA00022691"/>
    </source>
</evidence>
<evidence type="ECO:0000256" key="3">
    <source>
        <dbReference type="ARBA" id="ARBA00022723"/>
    </source>
</evidence>
<keyword evidence="8" id="KW-0670">Pyruvate</keyword>
<dbReference type="InterPro" id="IPR034457">
    <property type="entry name" value="Organic_radical-activating"/>
</dbReference>
<dbReference type="PANTHER" id="PTHR30352:SF5">
    <property type="entry name" value="PYRUVATE FORMATE-LYASE 1-ACTIVATING ENZYME"/>
    <property type="match status" value="1"/>
</dbReference>
<dbReference type="CDD" id="cd01335">
    <property type="entry name" value="Radical_SAM"/>
    <property type="match status" value="1"/>
</dbReference>
<reference evidence="9" key="1">
    <citation type="submission" date="2011-12" db="EMBL/GenBank/DDBJ databases">
        <title>Complete sequence of Clostridium clariflavum DSM 19732.</title>
        <authorList>
            <consortium name="US DOE Joint Genome Institute"/>
            <person name="Lucas S."/>
            <person name="Han J."/>
            <person name="Lapidus A."/>
            <person name="Cheng J.-F."/>
            <person name="Goodwin L."/>
            <person name="Pitluck S."/>
            <person name="Peters L."/>
            <person name="Teshima H."/>
            <person name="Detter J.C."/>
            <person name="Han C."/>
            <person name="Tapia R."/>
            <person name="Land M."/>
            <person name="Hauser L."/>
            <person name="Kyrpides N."/>
            <person name="Ivanova N."/>
            <person name="Pagani I."/>
            <person name="Kitzmiller T."/>
            <person name="Lynd L."/>
            <person name="Izquierdo J."/>
            <person name="Woyke T."/>
        </authorList>
    </citation>
    <scope>NUCLEOTIDE SEQUENCE [LARGE SCALE GENOMIC DNA]</scope>
    <source>
        <strain evidence="9">DSM 19732 / NBRC 101661 / EBR45</strain>
    </source>
</reference>
<dbReference type="SUPFAM" id="SSF102114">
    <property type="entry name" value="Radical SAM enzymes"/>
    <property type="match status" value="1"/>
</dbReference>
<organism evidence="8 9">
    <name type="scientific">Acetivibrio clariflavus (strain DSM 19732 / NBRC 101661 / EBR45)</name>
    <name type="common">Clostridium clariflavum</name>
    <dbReference type="NCBI Taxonomy" id="720554"/>
    <lineage>
        <taxon>Bacteria</taxon>
        <taxon>Bacillati</taxon>
        <taxon>Bacillota</taxon>
        <taxon>Clostridia</taxon>
        <taxon>Eubacteriales</taxon>
        <taxon>Oscillospiraceae</taxon>
        <taxon>Acetivibrio</taxon>
    </lineage>
</organism>
<feature type="binding site" evidence="6">
    <location>
        <position position="92"/>
    </location>
    <ligand>
        <name>[4Fe-4S] cluster</name>
        <dbReference type="ChEBI" id="CHEBI:49883"/>
        <note>4Fe-4S-S-AdoMet</note>
    </ligand>
</feature>
<protein>
    <submittedName>
        <fullName evidence="8">Pyruvate-formate lyase-activating enzyme</fullName>
    </submittedName>
</protein>
<keyword evidence="4 6" id="KW-0408">Iron</keyword>
<dbReference type="Proteomes" id="UP000005435">
    <property type="component" value="Chromosome"/>
</dbReference>
<dbReference type="Pfam" id="PF04055">
    <property type="entry name" value="Radical_SAM"/>
    <property type="match status" value="1"/>
</dbReference>
<dbReference type="PIRSF" id="PIRSF004869">
    <property type="entry name" value="PflX_prd"/>
    <property type="match status" value="1"/>
</dbReference>
<dbReference type="SFLD" id="SFLDG01101">
    <property type="entry name" value="Uncharacterised_Radical_SAM_Su"/>
    <property type="match status" value="1"/>
</dbReference>
<dbReference type="InterPro" id="IPR058240">
    <property type="entry name" value="rSAM_sf"/>
</dbReference>
<evidence type="ECO:0000256" key="5">
    <source>
        <dbReference type="ARBA" id="ARBA00023014"/>
    </source>
</evidence>
<dbReference type="InterPro" id="IPR016431">
    <property type="entry name" value="Pyrv-formate_lyase-activ_prd"/>
</dbReference>
<dbReference type="GO" id="GO:0051539">
    <property type="term" value="F:4 iron, 4 sulfur cluster binding"/>
    <property type="evidence" value="ECO:0007669"/>
    <property type="project" value="UniProtKB-KW"/>
</dbReference>
<gene>
    <name evidence="8" type="ordered locus">Clocl_2984</name>
</gene>
<keyword evidence="8" id="KW-0456">Lyase</keyword>
<evidence type="ECO:0000259" key="7">
    <source>
        <dbReference type="PROSITE" id="PS51918"/>
    </source>
</evidence>
<dbReference type="SMART" id="SM00729">
    <property type="entry name" value="Elp3"/>
    <property type="match status" value="1"/>
</dbReference>
<dbReference type="InterPro" id="IPR013785">
    <property type="entry name" value="Aldolase_TIM"/>
</dbReference>
<sequence length="296" mass="33546">MNLTGDKYKNLKTAMYFDKLEDSKVHCYLCPHNCVINNGKLGICRARKNIDGELYSLNYGKITAIALDPIEKKPLYNFMPGSNILSVGTFGCNLKCSFCQNWTIAHEQPETYDISPEILVSKAKELKSKGNIGIAYTYNEPSIWYEFVYETAKLAREEGLLNVLVTNGFIDKKAMTQLLPYIDAMNIDVKAYTESFYNDICKGALEDVKATVELVYSCCHIEITTLVIPTLNDALEEISDLAKWIASLSAKIPLHLTRYFPNYKMHNIPPTPKETLVKCREEALKYLECVYLGNIV</sequence>
<dbReference type="InterPro" id="IPR027596">
    <property type="entry name" value="AmmeMemoSam_rS"/>
</dbReference>
<dbReference type="PANTHER" id="PTHR30352">
    <property type="entry name" value="PYRUVATE FORMATE-LYASE-ACTIVATING ENZYME"/>
    <property type="match status" value="1"/>
</dbReference>
<keyword evidence="3 6" id="KW-0479">Metal-binding</keyword>
<evidence type="ECO:0000313" key="9">
    <source>
        <dbReference type="Proteomes" id="UP000005435"/>
    </source>
</evidence>
<name>G8LU91_ACECE</name>
<feature type="domain" description="Radical SAM core" evidence="7">
    <location>
        <begin position="77"/>
        <end position="294"/>
    </location>
</feature>
<dbReference type="InterPro" id="IPR007197">
    <property type="entry name" value="rSAM"/>
</dbReference>
<accession>G8LU91</accession>
<dbReference type="NCBIfam" id="TIGR04337">
    <property type="entry name" value="AmmeMemoSam_rS"/>
    <property type="match status" value="1"/>
</dbReference>
<feature type="binding site" evidence="6">
    <location>
        <position position="99"/>
    </location>
    <ligand>
        <name>[4Fe-4S] cluster</name>
        <dbReference type="ChEBI" id="CHEBI:49883"/>
        <note>4Fe-4S-S-AdoMet</note>
    </ligand>
</feature>
<dbReference type="SFLD" id="SFLDS00029">
    <property type="entry name" value="Radical_SAM"/>
    <property type="match status" value="1"/>
</dbReference>
<dbReference type="GO" id="GO:0016829">
    <property type="term" value="F:lyase activity"/>
    <property type="evidence" value="ECO:0007669"/>
    <property type="project" value="UniProtKB-KW"/>
</dbReference>
<dbReference type="RefSeq" id="WP_014256069.1">
    <property type="nucleotide sequence ID" value="NC_016627.1"/>
</dbReference>
<evidence type="ECO:0000256" key="6">
    <source>
        <dbReference type="PIRSR" id="PIRSR004869-50"/>
    </source>
</evidence>
<dbReference type="InterPro" id="IPR006638">
    <property type="entry name" value="Elp3/MiaA/NifB-like_rSAM"/>
</dbReference>
<dbReference type="STRING" id="720554.Clocl_2984"/>
<reference evidence="8 9" key="2">
    <citation type="journal article" date="2012" name="Stand. Genomic Sci.">
        <title>Complete Genome Sequence of Clostridium clariflavum DSM 19732.</title>
        <authorList>
            <person name="Izquierdo J.A."/>
            <person name="Goodwin L."/>
            <person name="Davenport K.W."/>
            <person name="Teshima H."/>
            <person name="Bruce D."/>
            <person name="Detter C."/>
            <person name="Tapia R."/>
            <person name="Han S."/>
            <person name="Land M."/>
            <person name="Hauser L."/>
            <person name="Jeffries C.D."/>
            <person name="Han J."/>
            <person name="Pitluck S."/>
            <person name="Nolan M."/>
            <person name="Chen A."/>
            <person name="Huntemann M."/>
            <person name="Mavromatis K."/>
            <person name="Mikhailova N."/>
            <person name="Liolios K."/>
            <person name="Woyke T."/>
            <person name="Lynd L.R."/>
        </authorList>
    </citation>
    <scope>NUCLEOTIDE SEQUENCE [LARGE SCALE GENOMIC DNA]</scope>
    <source>
        <strain evidence="9">DSM 19732 / NBRC 101661 / EBR45</strain>
    </source>
</reference>
<keyword evidence="9" id="KW-1185">Reference proteome</keyword>
<comment type="cofactor">
    <cofactor evidence="6">
        <name>[4Fe-4S] cluster</name>
        <dbReference type="ChEBI" id="CHEBI:49883"/>
    </cofactor>
    <text evidence="6">Binds 1 [4Fe-4S] cluster. The cluster is coordinated with 3 cysteines and an exchangeable S-adenosyl-L-methionine.</text>
</comment>
<dbReference type="HOGENOM" id="CLU_044176_1_1_9"/>
<dbReference type="eggNOG" id="COG1180">
    <property type="taxonomic scope" value="Bacteria"/>
</dbReference>